<evidence type="ECO:0000256" key="1">
    <source>
        <dbReference type="SAM" id="MobiDB-lite"/>
    </source>
</evidence>
<accession>A0ABW1GA45</accession>
<feature type="chain" id="PRO_5045614363" description="Lipoprotein" evidence="2">
    <location>
        <begin position="31"/>
        <end position="428"/>
    </location>
</feature>
<evidence type="ECO:0000313" key="3">
    <source>
        <dbReference type="EMBL" id="MFC5910206.1"/>
    </source>
</evidence>
<sequence length="428" mass="46451">MGAISRRNVIAGSAAATAAFGLAACGSSSAGQQQGDAGDAHPRGRGGSASASPTVPQAKLIGDGSTSDSGPQPHQPVPRRLEPGERPPQFVVFSWDGAGEDSKKLFSHFRQVAQEVKATMTFFLSGIYLLPESKKHLYLPPGHKPGASDIGYLTDEHIRATLQQVGPAWLEGHEIGTHFNGHFCSPGTGVGVWTPAQWRSEIEQAIGFVQNWRTNTGFTDLPPLPFDYRKELIGARTPCLLGQDRLLPTARALGWKYDASSPGGLQMWPGKRQGLWDFPLQSIPFPGHSFQVLSMDYNMLANQSGGSVKGDPAKRPMWQEQAYQAYMAGFRRAYTTNRAPFFIGNHFESWNGGIYMVAVERALRDIAAQPDVRLVSFRQLVEWLEVQDPAVLAKLRTLNPGQKPTSWAEYTGGTRTPAGTASGTPAHS</sequence>
<evidence type="ECO:0000313" key="4">
    <source>
        <dbReference type="Proteomes" id="UP001596174"/>
    </source>
</evidence>
<keyword evidence="2" id="KW-0732">Signal</keyword>
<dbReference type="PROSITE" id="PS51257">
    <property type="entry name" value="PROKAR_LIPOPROTEIN"/>
    <property type="match status" value="1"/>
</dbReference>
<evidence type="ECO:0000256" key="2">
    <source>
        <dbReference type="SAM" id="SignalP"/>
    </source>
</evidence>
<protein>
    <recommendedName>
        <fullName evidence="5">Lipoprotein</fullName>
    </recommendedName>
</protein>
<feature type="compositionally biased region" description="Polar residues" evidence="1">
    <location>
        <begin position="413"/>
        <end position="428"/>
    </location>
</feature>
<gene>
    <name evidence="3" type="ORF">ACFP3V_23665</name>
</gene>
<dbReference type="PANTHER" id="PTHR45985">
    <property type="match status" value="1"/>
</dbReference>
<feature type="region of interest" description="Disordered" evidence="1">
    <location>
        <begin position="403"/>
        <end position="428"/>
    </location>
</feature>
<dbReference type="Proteomes" id="UP001596174">
    <property type="component" value="Unassembled WGS sequence"/>
</dbReference>
<evidence type="ECO:0008006" key="5">
    <source>
        <dbReference type="Google" id="ProtNLM"/>
    </source>
</evidence>
<feature type="signal peptide" evidence="2">
    <location>
        <begin position="1"/>
        <end position="30"/>
    </location>
</feature>
<dbReference type="InterPro" id="IPR006311">
    <property type="entry name" value="TAT_signal"/>
</dbReference>
<dbReference type="Gene3D" id="3.20.20.370">
    <property type="entry name" value="Glycoside hydrolase/deacetylase"/>
    <property type="match status" value="1"/>
</dbReference>
<organism evidence="3 4">
    <name type="scientific">Streptacidiphilus monticola</name>
    <dbReference type="NCBI Taxonomy" id="2161674"/>
    <lineage>
        <taxon>Bacteria</taxon>
        <taxon>Bacillati</taxon>
        <taxon>Actinomycetota</taxon>
        <taxon>Actinomycetes</taxon>
        <taxon>Kitasatosporales</taxon>
        <taxon>Streptomycetaceae</taxon>
        <taxon>Streptacidiphilus</taxon>
    </lineage>
</organism>
<dbReference type="RefSeq" id="WP_380586946.1">
    <property type="nucleotide sequence ID" value="NZ_JBHSQJ010000103.1"/>
</dbReference>
<dbReference type="EMBL" id="JBHSQJ010000103">
    <property type="protein sequence ID" value="MFC5910206.1"/>
    <property type="molecule type" value="Genomic_DNA"/>
</dbReference>
<comment type="caution">
    <text evidence="3">The sequence shown here is derived from an EMBL/GenBank/DDBJ whole genome shotgun (WGS) entry which is preliminary data.</text>
</comment>
<dbReference type="InterPro" id="IPR011330">
    <property type="entry name" value="Glyco_hydro/deAcase_b/a-brl"/>
</dbReference>
<dbReference type="SUPFAM" id="SSF88713">
    <property type="entry name" value="Glycoside hydrolase/deacetylase"/>
    <property type="match status" value="1"/>
</dbReference>
<reference evidence="4" key="1">
    <citation type="journal article" date="2019" name="Int. J. Syst. Evol. Microbiol.">
        <title>The Global Catalogue of Microorganisms (GCM) 10K type strain sequencing project: providing services to taxonomists for standard genome sequencing and annotation.</title>
        <authorList>
            <consortium name="The Broad Institute Genomics Platform"/>
            <consortium name="The Broad Institute Genome Sequencing Center for Infectious Disease"/>
            <person name="Wu L."/>
            <person name="Ma J."/>
        </authorList>
    </citation>
    <scope>NUCLEOTIDE SEQUENCE [LARGE SCALE GENOMIC DNA]</scope>
    <source>
        <strain evidence="4">JCM 4816</strain>
    </source>
</reference>
<dbReference type="PANTHER" id="PTHR45985:SF3">
    <property type="entry name" value="CHITIN DEACETYLASE-LIKE 4"/>
    <property type="match status" value="1"/>
</dbReference>
<keyword evidence="4" id="KW-1185">Reference proteome</keyword>
<dbReference type="InterPro" id="IPR052740">
    <property type="entry name" value="CE4"/>
</dbReference>
<dbReference type="PROSITE" id="PS51318">
    <property type="entry name" value="TAT"/>
    <property type="match status" value="1"/>
</dbReference>
<feature type="region of interest" description="Disordered" evidence="1">
    <location>
        <begin position="25"/>
        <end position="89"/>
    </location>
</feature>
<name>A0ABW1GA45_9ACTN</name>
<proteinExistence type="predicted"/>